<dbReference type="GO" id="GO:0003723">
    <property type="term" value="F:RNA binding"/>
    <property type="evidence" value="ECO:0007669"/>
    <property type="project" value="TreeGrafter"/>
</dbReference>
<dbReference type="Gene3D" id="2.30.30.490">
    <property type="match status" value="1"/>
</dbReference>
<dbReference type="Pfam" id="PF01426">
    <property type="entry name" value="BAH"/>
    <property type="match status" value="1"/>
</dbReference>
<dbReference type="InterPro" id="IPR043151">
    <property type="entry name" value="BAH_sf"/>
</dbReference>
<organism evidence="3 4">
    <name type="scientific">Nicotiana sylvestris</name>
    <name type="common">Wood tobacco</name>
    <name type="synonym">South American tobacco</name>
    <dbReference type="NCBI Taxonomy" id="4096"/>
    <lineage>
        <taxon>Eukaryota</taxon>
        <taxon>Viridiplantae</taxon>
        <taxon>Streptophyta</taxon>
        <taxon>Embryophyta</taxon>
        <taxon>Tracheophyta</taxon>
        <taxon>Spermatophyta</taxon>
        <taxon>Magnoliopsida</taxon>
        <taxon>eudicotyledons</taxon>
        <taxon>Gunneridae</taxon>
        <taxon>Pentapetalae</taxon>
        <taxon>asterids</taxon>
        <taxon>lamiids</taxon>
        <taxon>Solanales</taxon>
        <taxon>Solanaceae</taxon>
        <taxon>Nicotianoideae</taxon>
        <taxon>Nicotianeae</taxon>
        <taxon>Nicotiana</taxon>
    </lineage>
</organism>
<dbReference type="PROSITE" id="PS51038">
    <property type="entry name" value="BAH"/>
    <property type="match status" value="1"/>
</dbReference>
<dbReference type="Proteomes" id="UP000189701">
    <property type="component" value="Unplaced"/>
</dbReference>
<reference evidence="3" key="1">
    <citation type="journal article" date="2013" name="Genome Biol.">
        <title>Reference genomes and transcriptomes of Nicotiana sylvestris and Nicotiana tomentosiformis.</title>
        <authorList>
            <person name="Sierro N."/>
            <person name="Battey J.N."/>
            <person name="Ouadi S."/>
            <person name="Bovet L."/>
            <person name="Goepfert S."/>
            <person name="Bakaher N."/>
            <person name="Peitsch M.C."/>
            <person name="Ivanov N.V."/>
        </authorList>
    </citation>
    <scope>NUCLEOTIDE SEQUENCE [LARGE SCALE GENOMIC DNA]</scope>
</reference>
<dbReference type="PANTHER" id="PTHR47073:SF9">
    <property type="entry name" value="BAH DOMAIN-CONTAINING PROTEIN"/>
    <property type="match status" value="1"/>
</dbReference>
<dbReference type="AlphaFoldDB" id="A0A1U7X279"/>
<keyword evidence="3" id="KW-1185">Reference proteome</keyword>
<name>A0A1U7X279_NICSY</name>
<evidence type="ECO:0000259" key="2">
    <source>
        <dbReference type="PROSITE" id="PS51038"/>
    </source>
</evidence>
<dbReference type="SMART" id="SM00439">
    <property type="entry name" value="BAH"/>
    <property type="match status" value="1"/>
</dbReference>
<gene>
    <name evidence="4" type="primary">LOC104232287</name>
</gene>
<dbReference type="FunFam" id="2.30.30.490:FF:000017">
    <property type="entry name" value="Bromo-adjacent homology (BAH) domain-containing protein"/>
    <property type="match status" value="1"/>
</dbReference>
<protein>
    <submittedName>
        <fullName evidence="4">Uncharacterized protein LOC104232287 isoform X3</fullName>
    </submittedName>
</protein>
<feature type="compositionally biased region" description="Basic and acidic residues" evidence="1">
    <location>
        <begin position="458"/>
        <end position="467"/>
    </location>
</feature>
<proteinExistence type="predicted"/>
<dbReference type="RefSeq" id="XP_009783776.1">
    <property type="nucleotide sequence ID" value="XM_009785474.1"/>
</dbReference>
<evidence type="ECO:0000256" key="1">
    <source>
        <dbReference type="SAM" id="MobiDB-lite"/>
    </source>
</evidence>
<dbReference type="GO" id="GO:0003682">
    <property type="term" value="F:chromatin binding"/>
    <property type="evidence" value="ECO:0007669"/>
    <property type="project" value="InterPro"/>
</dbReference>
<feature type="region of interest" description="Disordered" evidence="1">
    <location>
        <begin position="313"/>
        <end position="339"/>
    </location>
</feature>
<feature type="region of interest" description="Disordered" evidence="1">
    <location>
        <begin position="437"/>
        <end position="522"/>
    </location>
</feature>
<dbReference type="PANTHER" id="PTHR47073">
    <property type="entry name" value="PROTEIN ANTI-SILENCING 1"/>
    <property type="match status" value="1"/>
</dbReference>
<evidence type="ECO:0000313" key="3">
    <source>
        <dbReference type="Proteomes" id="UP000189701"/>
    </source>
</evidence>
<reference evidence="4" key="2">
    <citation type="submission" date="2025-08" db="UniProtKB">
        <authorList>
            <consortium name="RefSeq"/>
        </authorList>
    </citation>
    <scope>IDENTIFICATION</scope>
    <source>
        <tissue evidence="4">Leaf</tissue>
    </source>
</reference>
<dbReference type="InterPro" id="IPR001025">
    <property type="entry name" value="BAH_dom"/>
</dbReference>
<feature type="compositionally biased region" description="Basic and acidic residues" evidence="1">
    <location>
        <begin position="477"/>
        <end position="500"/>
    </location>
</feature>
<accession>A0A1U7X279</accession>
<sequence length="689" mass="76521">MASVETVKVEPSADLENEEEVKFVWGRKRGIGGKRKEVQFYESFTYDDVEYALYDCVYMHKEGQLPYIGKIIKIWENPDKSRKIKVHWFFRPSEILYHLKGVKVAVENEIFLASGEGTGLANVNPLEAIAGKCNVVCISEDNSNPQPSEEEVKMADFVFYRAFDVGKCSILDKMDDKVGGLDGMCLSSLVKYVFNRKVSQKASHVLKHASDQNGDKNAVEYQATTKESFGLKALNDLGTSKASHLDGKIDVDAQSSLVRQDALQRETNVSRVNKETTKKANSAPGEQNSHDVSRVAKAAGKLSHIVGKSDVNVQTSPVRPDANDSRVKQQSTMKGNPAPVQIVNSTATTVVQNTISEENACCKINNEKDDKKVNKPPINLVEAGETGKSPKDLGVLEDRPSKRIKVNGSVTLSEDKGVNSVEKSTVCRNEKKVLGTSAVPSEERKKSVDSKLSGGLDKNMKIRKDSAALDSRPSKKANIDARKVQEDRDKSNMLGKRADNLGKLPKVSTGTSPKEVERTEGKSFEVTRRPVAESSKWFKAPDIIWHACRENCTTKMVQRTAFSSPYSGRALVAFKTREGAERVTKKLADGCLMVSNQRPLVASFVSLPKTEGNPTSLAGHLCVDKLRLQLQREMREAVSTSHCSQPNTIEYEMANEWRLLQARSDSWWNRLYKQQKEDLTKITSGLKRK</sequence>
<evidence type="ECO:0000313" key="4">
    <source>
        <dbReference type="RefSeq" id="XP_009783776.1"/>
    </source>
</evidence>
<feature type="region of interest" description="Disordered" evidence="1">
    <location>
        <begin position="261"/>
        <end position="291"/>
    </location>
</feature>
<feature type="domain" description="BAH" evidence="2">
    <location>
        <begin position="49"/>
        <end position="174"/>
    </location>
</feature>